<keyword evidence="2" id="KW-1185">Reference proteome</keyword>
<evidence type="ECO:0000313" key="2">
    <source>
        <dbReference type="Proteomes" id="UP001589890"/>
    </source>
</evidence>
<dbReference type="RefSeq" id="WP_380052936.1">
    <property type="nucleotide sequence ID" value="NZ_JBHLTC010000036.1"/>
</dbReference>
<dbReference type="EMBL" id="JBHLTC010000036">
    <property type="protein sequence ID" value="MFC0627782.1"/>
    <property type="molecule type" value="Genomic_DNA"/>
</dbReference>
<evidence type="ECO:0000313" key="1">
    <source>
        <dbReference type="EMBL" id="MFC0627782.1"/>
    </source>
</evidence>
<gene>
    <name evidence="1" type="ORF">ACFFGN_27155</name>
</gene>
<organism evidence="1 2">
    <name type="scientific">Kribbella deserti</name>
    <dbReference type="NCBI Taxonomy" id="1926257"/>
    <lineage>
        <taxon>Bacteria</taxon>
        <taxon>Bacillati</taxon>
        <taxon>Actinomycetota</taxon>
        <taxon>Actinomycetes</taxon>
        <taxon>Propionibacteriales</taxon>
        <taxon>Kribbellaceae</taxon>
        <taxon>Kribbella</taxon>
    </lineage>
</organism>
<proteinExistence type="predicted"/>
<sequence length="97" mass="10874">MAAQRPVEIELRRSGFTDWFGDGIAEPAGLLLLPIVFFGNWLTNLLVFRGGWTLHVIVRGSGIGKSHRKFRYRSKAAALADKENQRQLAIARQHTGD</sequence>
<name>A0ABV6QVN5_9ACTN</name>
<protein>
    <submittedName>
        <fullName evidence="1">Uncharacterized protein</fullName>
    </submittedName>
</protein>
<dbReference type="Proteomes" id="UP001589890">
    <property type="component" value="Unassembled WGS sequence"/>
</dbReference>
<comment type="caution">
    <text evidence="1">The sequence shown here is derived from an EMBL/GenBank/DDBJ whole genome shotgun (WGS) entry which is preliminary data.</text>
</comment>
<accession>A0ABV6QVN5</accession>
<reference evidence="1 2" key="1">
    <citation type="submission" date="2024-09" db="EMBL/GenBank/DDBJ databases">
        <authorList>
            <person name="Sun Q."/>
            <person name="Mori K."/>
        </authorList>
    </citation>
    <scope>NUCLEOTIDE SEQUENCE [LARGE SCALE GENOMIC DNA]</scope>
    <source>
        <strain evidence="1 2">CGMCC 1.15906</strain>
    </source>
</reference>